<sequence>MGRENKLRSTGQKTDTFCVLAMVSRLMRKQVENVW</sequence>
<evidence type="ECO:0000313" key="1">
    <source>
        <dbReference type="EMBL" id="VEL42500.1"/>
    </source>
</evidence>
<protein>
    <submittedName>
        <fullName evidence="1">Uncharacterized protein</fullName>
    </submittedName>
</protein>
<name>A0A3S5B7N7_9PLAT</name>
<dbReference type="EMBL" id="CAAALY010274736">
    <property type="protein sequence ID" value="VEL42500.1"/>
    <property type="molecule type" value="Genomic_DNA"/>
</dbReference>
<reference evidence="1" key="1">
    <citation type="submission" date="2018-11" db="EMBL/GenBank/DDBJ databases">
        <authorList>
            <consortium name="Pathogen Informatics"/>
        </authorList>
    </citation>
    <scope>NUCLEOTIDE SEQUENCE</scope>
</reference>
<keyword evidence="2" id="KW-1185">Reference proteome</keyword>
<dbReference type="Proteomes" id="UP000784294">
    <property type="component" value="Unassembled WGS sequence"/>
</dbReference>
<organism evidence="1 2">
    <name type="scientific">Protopolystoma xenopodis</name>
    <dbReference type="NCBI Taxonomy" id="117903"/>
    <lineage>
        <taxon>Eukaryota</taxon>
        <taxon>Metazoa</taxon>
        <taxon>Spiralia</taxon>
        <taxon>Lophotrochozoa</taxon>
        <taxon>Platyhelminthes</taxon>
        <taxon>Monogenea</taxon>
        <taxon>Polyopisthocotylea</taxon>
        <taxon>Polystomatidea</taxon>
        <taxon>Polystomatidae</taxon>
        <taxon>Protopolystoma</taxon>
    </lineage>
</organism>
<dbReference type="AlphaFoldDB" id="A0A3S5B7N7"/>
<gene>
    <name evidence="1" type="ORF">PXEA_LOCUS35940</name>
</gene>
<evidence type="ECO:0000313" key="2">
    <source>
        <dbReference type="Proteomes" id="UP000784294"/>
    </source>
</evidence>
<comment type="caution">
    <text evidence="1">The sequence shown here is derived from an EMBL/GenBank/DDBJ whole genome shotgun (WGS) entry which is preliminary data.</text>
</comment>
<proteinExistence type="predicted"/>
<accession>A0A3S5B7N7</accession>